<feature type="compositionally biased region" description="Polar residues" evidence="4">
    <location>
        <begin position="492"/>
        <end position="525"/>
    </location>
</feature>
<protein>
    <recommendedName>
        <fullName evidence="5">ALMS motif domain-containing protein</fullName>
    </recommendedName>
</protein>
<feature type="region of interest" description="Disordered" evidence="4">
    <location>
        <begin position="1045"/>
        <end position="1069"/>
    </location>
</feature>
<evidence type="ECO:0000313" key="6">
    <source>
        <dbReference type="EMBL" id="PVD29927.1"/>
    </source>
</evidence>
<feature type="region of interest" description="Disordered" evidence="4">
    <location>
        <begin position="1833"/>
        <end position="1862"/>
    </location>
</feature>
<dbReference type="PANTHER" id="PTHR21553:SF36">
    <property type="entry name" value="ALMS1 CENTROSOME AND BASAL BODY-ASSOCIATED PROTEIN-RELATED"/>
    <property type="match status" value="1"/>
</dbReference>
<feature type="compositionally biased region" description="Basic and acidic residues" evidence="4">
    <location>
        <begin position="1415"/>
        <end position="1435"/>
    </location>
</feature>
<feature type="compositionally biased region" description="Polar residues" evidence="4">
    <location>
        <begin position="925"/>
        <end position="934"/>
    </location>
</feature>
<feature type="compositionally biased region" description="Basic and acidic residues" evidence="4">
    <location>
        <begin position="2168"/>
        <end position="2199"/>
    </location>
</feature>
<dbReference type="GO" id="GO:0046599">
    <property type="term" value="P:regulation of centriole replication"/>
    <property type="evidence" value="ECO:0007669"/>
    <property type="project" value="TreeGrafter"/>
</dbReference>
<feature type="region of interest" description="Disordered" evidence="4">
    <location>
        <begin position="1737"/>
        <end position="1765"/>
    </location>
</feature>
<feature type="region of interest" description="Disordered" evidence="4">
    <location>
        <begin position="1633"/>
        <end position="1713"/>
    </location>
</feature>
<feature type="compositionally biased region" description="Basic and acidic residues" evidence="4">
    <location>
        <begin position="888"/>
        <end position="897"/>
    </location>
</feature>
<sequence>MTCKTLDFTPWYELQADSESDDEHESGYGITVKDLSLSHYYSASGRDCGPTFSEQLDGETKWYTLQREPISASFKGGGRRGLREIQHLLEEMDDAAKKINECNAEKSTFSAQKGLALSESETSDEGMSLQEFPIDVSSKPSEVDGSGCGEVVSSAIAEISKEFTTGNLSTGPLVSGDSDESRLSSDNEVRRRLGAAHAHYPETATGFSDSDWNPYVTESDTNVSPRGAAEFPSAALLSGVTDSKINSSVSSFNPPFSSTKAGSSVNKTNGGSIACSKNSYANTLHLDDIREQGEKSFRSLKFDGTVSFQPLSRSKLSEYSISKHTEDPVSTSTFLEDYAPGFQTCIETASLPTVSGDARKKMQTSLVQVDDSTRKQGQEWIKPKLESAQNAPSSDFEKGSVEEKLQSLQHFEDLPQSSFTGHLDSRRSLPGKGYFSSQVQKALLGPQKEKQLKAFSELCSSIDQARWDALQHNMSVPAGGLQKKTFQTEMTPGLQTSTNKSNTTITGTQAGESDVRLSTSSTTSLAVPKETEKPLKEQELSDLPASRSKPDELNQQVQKLLLETAYLTGSSRTKVGSSKQQSTSLDYKQLHLDLQEIQDSLKMMGQHSAVSPRDNTIKTVGENEFEIVPSTTTTPERGRQLAWDYGADLGYGQVQMEDMMSDITSACSPTDTGYSGGDRVQYTSDGEETRTSGSSLKDHAEEEEQQEDTKVSSAQTHQTSTTNNEILDDLISDFRQESQAVENRYQALCSLGVTKTAAREVDLVRKRLDLSSLSDSFITGVTQNTGNGLKPDLEKFSAVNCAQILISNQMKKMADRTFNHSIELHTPVRQVLECYPVYTSQHDQPQHQELQLHLQQQQASASLPPSSPPPPPPPPQLSLPATQQRAGKVGEAEEIERTEIVQQRFKAVEVKGQDGKEETRDQQEDSQSTVTSPADSDRSCELRKGKYRPYRPTGIHDIYYTESDTASVADSVTTAESTHTGSDDALGPHFPSSVLGSRRDISGSEAAGIYSKHGKVSTAMGSSVHGSYLPTIQERATPDRLAKEASDIAQSKLKKGTPDDNTAVDDSASTAVDKKSTDITGMIAKQQGQVEDILRQKDAARRIPGQQSVPPTPNDKLAEHTNKKEVYVDPRAVKSNTVNRPEAPHAVTSTSISYSSQQKFGDENSDGRPEVHRELLGSSGSSHRSNVPVHGPAHDDHVDDRSYSNVRKAVLHDNFRRVFDREQSEDGAYMRLTDSGEARIPRLFDANAKTDITHQRKQLSTDNISSSSQSLTDLKGQKHLDEMHYMPENKMFEDHSSSCSSREILQQRQKATKAKSDSSDWYVTRDLAVEGAVGKKADNIIARESEQSHIREQDRHGYHILQGSVADESCGETNGQRAEVEDVQRLERKYDLKDNSIDETESHRSRRVAQQSLHQLKETRKQQNEVQMEGKVETREEVVQPAVLRKRQELRKTAWMTEREDVEKQTQKTEELLKREVEVMRQFHRRRILEKETENQQEVEEVVEGGLRPHVHTDADRELLQEGCMLLHGKETEELIDQAPISRRAQLLREALEQEEAYRGHPDLQALWERFMSTSTAGSDYESSYNSIQLQGLAELLQNPAQHLVHRFVQQRQLLREEDYRRAEAQRERYQKEMKIQQTDRQHVEEESAAMKREHLRQEARKRQQRLSSEEESNGSYGEMLQEREQERLKRREVRTLKKKQSSLASPSLRKTVSVKTGHSLADLYPGCAGETTETLYSIPEDTTHDSSPLRNRSPTRSRNSGIQRKLDVIDPNMSRLRERIIKQREKIEQEHRREARRDQKLQKLNALLEAKRTGLMDDSTVSAHLATISSTSAGSSFDSEVQDSHAKLTSSEESTTAKDSSAEMQQAKVTHARHLPISFKRQPVASKPEYAKDLLGFEGSTLLWDSSSSQTDIDPSCSDELLGVLRRDKKLRFLSKYGSKHMKPHQMYSPYLRQKEPELTGHMAIGARCCTSQERKCYCKTKDAGTMYPSPRNSAASYQIKHPGGRYVSQGAQTSPDRVKGERQKFKSRSPSPSHDQQPVIQVPLTTAKNGVQVIAGNQLLFSASREQATSAQPRAGKRPFSWQGRSISPAFDSRGVAACLSSERERPHSSSPPRTRNRTHRSPSLVELRLQSWTGGDNPQTHYQKILRTKQQAPSPARRPGSTSPQRERQGQKIGRSEEIESFSKKDFSSEFKENHLPPKHQHKFSGLSAIPGGLAWFIPVTESRPWRMPFKERQAYALRQENWPQNLLHENRNTFVNGEFFGENLDCYGGNAAKFYLDKASKKMEEEIGRQYDMFDPKPLCRMSLQEALISRKPEFVSALRQRQKRLYLAAEHRRLQALVRAEQEMIFLNHRKTVANPEAHPYGENLHQPKKRVFTKQEMREQTEKKYQHLPEVKAKELERRRNDEYKLNRLRAKVYNKRIQRKVLDKMRLRTCS</sequence>
<feature type="compositionally biased region" description="Basic and acidic residues" evidence="4">
    <location>
        <begin position="1681"/>
        <end position="1696"/>
    </location>
</feature>
<feature type="region of interest" description="Disordered" evidence="4">
    <location>
        <begin position="972"/>
        <end position="991"/>
    </location>
</feature>
<dbReference type="STRING" id="400727.A0A2T7P917"/>
<dbReference type="Proteomes" id="UP000245119">
    <property type="component" value="Linkage Group LG5"/>
</dbReference>
<organism evidence="6 7">
    <name type="scientific">Pomacea canaliculata</name>
    <name type="common">Golden apple snail</name>
    <dbReference type="NCBI Taxonomy" id="400727"/>
    <lineage>
        <taxon>Eukaryota</taxon>
        <taxon>Metazoa</taxon>
        <taxon>Spiralia</taxon>
        <taxon>Lophotrochozoa</taxon>
        <taxon>Mollusca</taxon>
        <taxon>Gastropoda</taxon>
        <taxon>Caenogastropoda</taxon>
        <taxon>Architaenioglossa</taxon>
        <taxon>Ampullarioidea</taxon>
        <taxon>Ampullariidae</taxon>
        <taxon>Pomacea</taxon>
    </lineage>
</organism>
<evidence type="ECO:0000313" key="7">
    <source>
        <dbReference type="Proteomes" id="UP000245119"/>
    </source>
</evidence>
<name>A0A2T7P917_POMCA</name>
<feature type="compositionally biased region" description="Pro residues" evidence="4">
    <location>
        <begin position="865"/>
        <end position="877"/>
    </location>
</feature>
<dbReference type="OrthoDB" id="6163239at2759"/>
<keyword evidence="7" id="KW-1185">Reference proteome</keyword>
<gene>
    <name evidence="6" type="ORF">C0Q70_09186</name>
</gene>
<feature type="region of interest" description="Disordered" evidence="4">
    <location>
        <begin position="2006"/>
        <end position="2041"/>
    </location>
</feature>
<feature type="compositionally biased region" description="Basic and acidic residues" evidence="4">
    <location>
        <begin position="1116"/>
        <end position="1125"/>
    </location>
</feature>
<dbReference type="InterPro" id="IPR029299">
    <property type="entry name" value="ALMS_motif"/>
</dbReference>
<feature type="compositionally biased region" description="Basic and acidic residues" evidence="4">
    <location>
        <begin position="909"/>
        <end position="923"/>
    </location>
</feature>
<feature type="region of interest" description="Disordered" evidence="4">
    <location>
        <begin position="380"/>
        <end position="402"/>
    </location>
</feature>
<feature type="compositionally biased region" description="Polar residues" evidence="4">
    <location>
        <begin position="1702"/>
        <end position="1713"/>
    </location>
</feature>
<evidence type="ECO:0000256" key="3">
    <source>
        <dbReference type="ARBA" id="ARBA00023212"/>
    </source>
</evidence>
<dbReference type="GO" id="GO:0008017">
    <property type="term" value="F:microtubule binding"/>
    <property type="evidence" value="ECO:0007669"/>
    <property type="project" value="TreeGrafter"/>
</dbReference>
<feature type="compositionally biased region" description="Basic and acidic residues" evidence="4">
    <location>
        <begin position="529"/>
        <end position="539"/>
    </location>
</feature>
<dbReference type="EMBL" id="PZQS01000005">
    <property type="protein sequence ID" value="PVD29927.1"/>
    <property type="molecule type" value="Genomic_DNA"/>
</dbReference>
<proteinExistence type="predicted"/>
<comment type="subcellular location">
    <subcellularLocation>
        <location evidence="1">Cytoplasm</location>
        <location evidence="1">Cytoskeleton</location>
        <location evidence="1">Microtubule organizing center</location>
        <location evidence="1">Centrosome</location>
    </subcellularLocation>
</comment>
<feature type="compositionally biased region" description="Low complexity" evidence="4">
    <location>
        <begin position="842"/>
        <end position="864"/>
    </location>
</feature>
<evidence type="ECO:0000256" key="2">
    <source>
        <dbReference type="ARBA" id="ARBA00022490"/>
    </source>
</evidence>
<dbReference type="Pfam" id="PF15309">
    <property type="entry name" value="ALMS_motif"/>
    <property type="match status" value="1"/>
</dbReference>
<feature type="compositionally biased region" description="Polar residues" evidence="4">
    <location>
        <begin position="711"/>
        <end position="724"/>
    </location>
</feature>
<feature type="region of interest" description="Disordered" evidence="4">
    <location>
        <begin position="1414"/>
        <end position="1435"/>
    </location>
</feature>
<feature type="domain" description="ALMS motif" evidence="5">
    <location>
        <begin position="2305"/>
        <end position="2430"/>
    </location>
</feature>
<feature type="region of interest" description="Disordered" evidence="4">
    <location>
        <begin position="664"/>
        <end position="724"/>
    </location>
</feature>
<feature type="region of interest" description="Disordered" evidence="4">
    <location>
        <begin position="2149"/>
        <end position="2202"/>
    </location>
</feature>
<feature type="compositionally biased region" description="Polar residues" evidence="4">
    <location>
        <begin position="1147"/>
        <end position="1159"/>
    </location>
</feature>
<comment type="caution">
    <text evidence="6">The sequence shown here is derived from an EMBL/GenBank/DDBJ whole genome shotgun (WGS) entry which is preliminary data.</text>
</comment>
<dbReference type="GO" id="GO:0005829">
    <property type="term" value="C:cytosol"/>
    <property type="evidence" value="ECO:0007669"/>
    <property type="project" value="TreeGrafter"/>
</dbReference>
<evidence type="ECO:0000259" key="5">
    <source>
        <dbReference type="Pfam" id="PF15309"/>
    </source>
</evidence>
<evidence type="ECO:0000256" key="4">
    <source>
        <dbReference type="SAM" id="MobiDB-lite"/>
    </source>
</evidence>
<dbReference type="GO" id="GO:0005814">
    <property type="term" value="C:centriole"/>
    <property type="evidence" value="ECO:0007669"/>
    <property type="project" value="TreeGrafter"/>
</dbReference>
<feature type="compositionally biased region" description="Basic and acidic residues" evidence="4">
    <location>
        <begin position="1160"/>
        <end position="1175"/>
    </location>
</feature>
<feature type="compositionally biased region" description="Basic and acidic residues" evidence="4">
    <location>
        <begin position="1633"/>
        <end position="1662"/>
    </location>
</feature>
<keyword evidence="3" id="KW-0206">Cytoskeleton</keyword>
<feature type="region of interest" description="Disordered" evidence="4">
    <location>
        <begin position="1101"/>
        <end position="1125"/>
    </location>
</feature>
<dbReference type="GO" id="GO:0005813">
    <property type="term" value="C:centrosome"/>
    <property type="evidence" value="ECO:0007669"/>
    <property type="project" value="UniProtKB-SubCell"/>
</dbReference>
<dbReference type="PANTHER" id="PTHR21553">
    <property type="entry name" value="ALMS1-RELATED"/>
    <property type="match status" value="1"/>
</dbReference>
<feature type="region of interest" description="Disordered" evidence="4">
    <location>
        <begin position="492"/>
        <end position="553"/>
    </location>
</feature>
<dbReference type="OMA" id="YPQETES"/>
<feature type="region of interest" description="Disordered" evidence="4">
    <location>
        <begin position="2067"/>
        <end position="2127"/>
    </location>
</feature>
<feature type="region of interest" description="Disordered" evidence="4">
    <location>
        <begin position="1144"/>
        <end position="1200"/>
    </location>
</feature>
<feature type="compositionally biased region" description="Polar residues" evidence="4">
    <location>
        <begin position="1848"/>
        <end position="1862"/>
    </location>
</feature>
<feature type="region of interest" description="Disordered" evidence="4">
    <location>
        <begin position="909"/>
        <end position="941"/>
    </location>
</feature>
<evidence type="ECO:0000256" key="1">
    <source>
        <dbReference type="ARBA" id="ARBA00004300"/>
    </source>
</evidence>
<reference evidence="6 7" key="1">
    <citation type="submission" date="2018-04" db="EMBL/GenBank/DDBJ databases">
        <title>The genome of golden apple snail Pomacea canaliculata provides insight into stress tolerance and invasive adaptation.</title>
        <authorList>
            <person name="Liu C."/>
            <person name="Liu B."/>
            <person name="Ren Y."/>
            <person name="Zhang Y."/>
            <person name="Wang H."/>
            <person name="Li S."/>
            <person name="Jiang F."/>
            <person name="Yin L."/>
            <person name="Zhang G."/>
            <person name="Qian W."/>
            <person name="Fan W."/>
        </authorList>
    </citation>
    <scope>NUCLEOTIDE SEQUENCE [LARGE SCALE GENOMIC DNA]</scope>
    <source>
        <strain evidence="6">SZHN2017</strain>
        <tissue evidence="6">Muscle</tissue>
    </source>
</reference>
<feature type="compositionally biased region" description="Polar residues" evidence="4">
    <location>
        <begin position="664"/>
        <end position="673"/>
    </location>
</feature>
<feature type="compositionally biased region" description="Polar residues" evidence="4">
    <location>
        <begin position="2030"/>
        <end position="2041"/>
    </location>
</feature>
<accession>A0A2T7P917</accession>
<keyword evidence="2" id="KW-0963">Cytoplasm</keyword>
<feature type="compositionally biased region" description="Polar residues" evidence="4">
    <location>
        <begin position="1746"/>
        <end position="1763"/>
    </location>
</feature>
<feature type="region of interest" description="Disordered" evidence="4">
    <location>
        <begin position="842"/>
        <end position="897"/>
    </location>
</feature>